<sequence length="1036" mass="113520">MTFAARVASVIGYKALPTAVLACATYLVIYILFLVTDTLPGAPKAEEQGGLNLKEALVDLHHITAYPHPYNSHANDQVHAYILSQLEKIALNHPHVHISNDLISNKTWFSSELGGAQAEYFEGTNILVKVDGTLGSKSGGVLFSAHYDSVSTARGAVDDGMGVATLIQLVKLLAVQRQPRTAVFNINNGEEDGLHGAHTFLEHPWSKLTDTFLNLEGAAAGGRPILFRATSETAMKSLANKDLVPHPHANVLSSDAFSRGLIKSGTDFSVYSGQGGMAGLDLAFYKGRSMYHTKYDGMQYTVGGEKSLWSMMEAARGIGIGLLRAHASKTEGSDDAVYFDVFKSAIIIFRQKSLLIFNIVLLIMGPLFLIMLIFCETIVLEAAKWNNFFPIQFHNGRPSSPSSRTRSATSVAEGDDAEDERRTPPAEEYSRPSYMIALDFSRVYAIWRHAKFWVAFGVVIALQIVLVRWYTKVNPFAIYSSPYIILLSCGSLAYLTLIHLLTFPSSLPFLDLSGFSDQSSLLPHPQQEKQTIFFHLYVFTWFLLVLSTVGITRVQPGLGGGYLFSVWNALVAVACVFVGIEGLLTPTEAQKIPEELPIEELSGDEGEEDGDGIPRGSHRNVEDANEITPLIWREGREGNGRSTRRSPSPVDEGDNEEQSEQEGSAARTLATWWWIVQFVVSVPIPVILFGQVTMLLLDAVPQTLADGGAAWLVYALTSVPAVLLVLPLAPFAAKLQPCYRFSRIIFALFVASTVYALWTFPFSVNAPLKIFFRQTVSFPGKYAEHPHTTPQIPVIVTELTGAKAYLPTLLIPSLPSAQGKNLSCREEKFRPELITCGWETKLMPSPGAYSSSTNKWETGQFFQAQAQSTGATSGRVRVKAKNSRVCRLYFDTPVKKYDVRRIDNPTLRARKPSGASPAQKSFRSAAGPSVKELRLSTRTWEQELAVDLSWTPAVNSTNGKSSLHGRVACQWAEYESGMIDTGVGLISNATAFQPKLSIANGAKIPAFEEALAYLPSWAVLTKLTDGLVEVSAPFVI</sequence>
<dbReference type="InterPro" id="IPR053976">
    <property type="entry name" value="PFF1_TM"/>
</dbReference>
<feature type="region of interest" description="Disordered" evidence="16">
    <location>
        <begin position="594"/>
        <end position="620"/>
    </location>
</feature>
<dbReference type="GO" id="GO:0006508">
    <property type="term" value="P:proteolysis"/>
    <property type="evidence" value="ECO:0007669"/>
    <property type="project" value="UniProtKB-KW"/>
</dbReference>
<dbReference type="InterPro" id="IPR045175">
    <property type="entry name" value="M28_fam"/>
</dbReference>
<feature type="compositionally biased region" description="Acidic residues" evidence="16">
    <location>
        <begin position="596"/>
        <end position="611"/>
    </location>
</feature>
<dbReference type="PANTHER" id="PTHR12147:SF58">
    <property type="entry name" value="VACUOLAR MEMBRANE PROTEASE"/>
    <property type="match status" value="1"/>
</dbReference>
<evidence type="ECO:0000256" key="4">
    <source>
        <dbReference type="ARBA" id="ARBA00010918"/>
    </source>
</evidence>
<dbReference type="GO" id="GO:0005774">
    <property type="term" value="C:vacuolar membrane"/>
    <property type="evidence" value="ECO:0007669"/>
    <property type="project" value="UniProtKB-SubCell"/>
</dbReference>
<feature type="transmembrane region" description="Helical" evidence="17">
    <location>
        <begin position="744"/>
        <end position="764"/>
    </location>
</feature>
<feature type="compositionally biased region" description="Low complexity" evidence="16">
    <location>
        <begin position="397"/>
        <end position="410"/>
    </location>
</feature>
<evidence type="ECO:0000256" key="11">
    <source>
        <dbReference type="ARBA" id="ARBA00022989"/>
    </source>
</evidence>
<comment type="subcellular location">
    <subcellularLocation>
        <location evidence="3">Vacuole membrane</location>
        <topology evidence="3">Multi-pass membrane protein</topology>
    </subcellularLocation>
</comment>
<evidence type="ECO:0000256" key="3">
    <source>
        <dbReference type="ARBA" id="ARBA00004128"/>
    </source>
</evidence>
<dbReference type="Pfam" id="PF22250">
    <property type="entry name" value="PFF1_C"/>
    <property type="match status" value="1"/>
</dbReference>
<keyword evidence="22" id="KW-1185">Reference proteome</keyword>
<feature type="domain" description="Vacuolar membrane protease transmembrane" evidence="20">
    <location>
        <begin position="452"/>
        <end position="735"/>
    </location>
</feature>
<feature type="transmembrane region" description="Helical" evidence="17">
    <location>
        <begin position="564"/>
        <end position="584"/>
    </location>
</feature>
<feature type="transmembrane region" description="Helical" evidence="17">
    <location>
        <begin position="483"/>
        <end position="510"/>
    </location>
</feature>
<comment type="function">
    <text evidence="2">May be involved in vacuolar sorting and osmoregulation.</text>
</comment>
<feature type="region of interest" description="Disordered" evidence="16">
    <location>
        <begin position="397"/>
        <end position="426"/>
    </location>
</feature>
<evidence type="ECO:0000256" key="7">
    <source>
        <dbReference type="ARBA" id="ARBA00022692"/>
    </source>
</evidence>
<evidence type="ECO:0000256" key="13">
    <source>
        <dbReference type="ARBA" id="ARBA00023136"/>
    </source>
</evidence>
<feature type="region of interest" description="Disordered" evidence="16">
    <location>
        <begin position="905"/>
        <end position="929"/>
    </location>
</feature>
<dbReference type="STRING" id="945553.A0A0D2PD40"/>
<keyword evidence="11 17" id="KW-1133">Transmembrane helix</keyword>
<evidence type="ECO:0000256" key="16">
    <source>
        <dbReference type="SAM" id="MobiDB-lite"/>
    </source>
</evidence>
<keyword evidence="7 17" id="KW-0812">Transmembrane</keyword>
<feature type="transmembrane region" description="Helical" evidence="17">
    <location>
        <begin position="452"/>
        <end position="471"/>
    </location>
</feature>
<evidence type="ECO:0000256" key="5">
    <source>
        <dbReference type="ARBA" id="ARBA00022554"/>
    </source>
</evidence>
<keyword evidence="8 15" id="KW-0479">Metal-binding</keyword>
<dbReference type="EMBL" id="KN817593">
    <property type="protein sequence ID" value="KJA18145.1"/>
    <property type="molecule type" value="Genomic_DNA"/>
</dbReference>
<evidence type="ECO:0000259" key="18">
    <source>
        <dbReference type="Pfam" id="PF04389"/>
    </source>
</evidence>
<dbReference type="AlphaFoldDB" id="A0A0D2PD40"/>
<dbReference type="Pfam" id="PF22251">
    <property type="entry name" value="PFF1_TM"/>
    <property type="match status" value="1"/>
</dbReference>
<evidence type="ECO:0000259" key="20">
    <source>
        <dbReference type="Pfam" id="PF22251"/>
    </source>
</evidence>
<proteinExistence type="inferred from homology"/>
<accession>A0A0D2PD40</accession>
<feature type="transmembrane region" description="Helical" evidence="17">
    <location>
        <begin position="12"/>
        <end position="35"/>
    </location>
</feature>
<dbReference type="EC" id="3.4.-.-" evidence="15"/>
<dbReference type="GO" id="GO:0008235">
    <property type="term" value="F:metalloexopeptidase activity"/>
    <property type="evidence" value="ECO:0007669"/>
    <property type="project" value="InterPro"/>
</dbReference>
<dbReference type="Pfam" id="PF04389">
    <property type="entry name" value="Peptidase_M28"/>
    <property type="match status" value="1"/>
</dbReference>
<dbReference type="InterPro" id="IPR007484">
    <property type="entry name" value="Peptidase_M28"/>
</dbReference>
<keyword evidence="5" id="KW-0926">Vacuole</keyword>
<evidence type="ECO:0000256" key="14">
    <source>
        <dbReference type="ARBA" id="ARBA00023180"/>
    </source>
</evidence>
<reference evidence="22" key="1">
    <citation type="submission" date="2014-04" db="EMBL/GenBank/DDBJ databases">
        <title>Evolutionary Origins and Diversification of the Mycorrhizal Mutualists.</title>
        <authorList>
            <consortium name="DOE Joint Genome Institute"/>
            <consortium name="Mycorrhizal Genomics Consortium"/>
            <person name="Kohler A."/>
            <person name="Kuo A."/>
            <person name="Nagy L.G."/>
            <person name="Floudas D."/>
            <person name="Copeland A."/>
            <person name="Barry K.W."/>
            <person name="Cichocki N."/>
            <person name="Veneault-Fourrey C."/>
            <person name="LaButti K."/>
            <person name="Lindquist E.A."/>
            <person name="Lipzen A."/>
            <person name="Lundell T."/>
            <person name="Morin E."/>
            <person name="Murat C."/>
            <person name="Riley R."/>
            <person name="Ohm R."/>
            <person name="Sun H."/>
            <person name="Tunlid A."/>
            <person name="Henrissat B."/>
            <person name="Grigoriev I.V."/>
            <person name="Hibbett D.S."/>
            <person name="Martin F."/>
        </authorList>
    </citation>
    <scope>NUCLEOTIDE SEQUENCE [LARGE SCALE GENOMIC DNA]</scope>
    <source>
        <strain evidence="22">FD-334 SS-4</strain>
    </source>
</reference>
<evidence type="ECO:0000256" key="12">
    <source>
        <dbReference type="ARBA" id="ARBA00023049"/>
    </source>
</evidence>
<keyword evidence="13 17" id="KW-0472">Membrane</keyword>
<dbReference type="PANTHER" id="PTHR12147">
    <property type="entry name" value="METALLOPEPTIDASE M28 FAMILY MEMBER"/>
    <property type="match status" value="1"/>
</dbReference>
<feature type="region of interest" description="Disordered" evidence="16">
    <location>
        <begin position="636"/>
        <end position="662"/>
    </location>
</feature>
<evidence type="ECO:0000313" key="22">
    <source>
        <dbReference type="Proteomes" id="UP000054270"/>
    </source>
</evidence>
<comment type="similarity">
    <text evidence="4 15">Belongs to the peptidase M28 family.</text>
</comment>
<feature type="compositionally biased region" description="Acidic residues" evidence="16">
    <location>
        <begin position="651"/>
        <end position="660"/>
    </location>
</feature>
<evidence type="ECO:0000256" key="17">
    <source>
        <dbReference type="SAM" id="Phobius"/>
    </source>
</evidence>
<keyword evidence="12" id="KW-0482">Metalloprotease</keyword>
<evidence type="ECO:0000256" key="10">
    <source>
        <dbReference type="ARBA" id="ARBA00022833"/>
    </source>
</evidence>
<name>A0A0D2PD40_HYPSF</name>
<feature type="transmembrane region" description="Helical" evidence="17">
    <location>
        <begin position="354"/>
        <end position="375"/>
    </location>
</feature>
<evidence type="ECO:0000256" key="2">
    <source>
        <dbReference type="ARBA" id="ARBA00003273"/>
    </source>
</evidence>
<dbReference type="InterPro" id="IPR048024">
    <property type="entry name" value="Fxna-like_M28_dom"/>
</dbReference>
<protein>
    <recommendedName>
        <fullName evidence="15">Peptide hydrolase</fullName>
        <ecNumber evidence="15">3.4.-.-</ecNumber>
    </recommendedName>
</protein>
<dbReference type="Proteomes" id="UP000054270">
    <property type="component" value="Unassembled WGS sequence"/>
</dbReference>
<dbReference type="CDD" id="cd03875">
    <property type="entry name" value="M28_Fxna_like"/>
    <property type="match status" value="1"/>
</dbReference>
<evidence type="ECO:0000313" key="21">
    <source>
        <dbReference type="EMBL" id="KJA18145.1"/>
    </source>
</evidence>
<feature type="transmembrane region" description="Helical" evidence="17">
    <location>
        <begin position="709"/>
        <end position="732"/>
    </location>
</feature>
<gene>
    <name evidence="21" type="ORF">HYPSUDRAFT_45601</name>
</gene>
<organism evidence="21 22">
    <name type="scientific">Hypholoma sublateritium (strain FD-334 SS-4)</name>
    <dbReference type="NCBI Taxonomy" id="945553"/>
    <lineage>
        <taxon>Eukaryota</taxon>
        <taxon>Fungi</taxon>
        <taxon>Dikarya</taxon>
        <taxon>Basidiomycota</taxon>
        <taxon>Agaricomycotina</taxon>
        <taxon>Agaricomycetes</taxon>
        <taxon>Agaricomycetidae</taxon>
        <taxon>Agaricales</taxon>
        <taxon>Agaricineae</taxon>
        <taxon>Strophariaceae</taxon>
        <taxon>Hypholoma</taxon>
    </lineage>
</organism>
<keyword evidence="9 15" id="KW-0378">Hydrolase</keyword>
<keyword evidence="10 15" id="KW-0862">Zinc</keyword>
<dbReference type="OMA" id="FCHTFVN"/>
<evidence type="ECO:0000256" key="1">
    <source>
        <dbReference type="ARBA" id="ARBA00001947"/>
    </source>
</evidence>
<evidence type="ECO:0000256" key="15">
    <source>
        <dbReference type="RuleBase" id="RU361240"/>
    </source>
</evidence>
<feature type="domain" description="Vacuolar membrane protease C-terminal" evidence="19">
    <location>
        <begin position="768"/>
        <end position="1030"/>
    </location>
</feature>
<evidence type="ECO:0000256" key="9">
    <source>
        <dbReference type="ARBA" id="ARBA00022801"/>
    </source>
</evidence>
<comment type="cofactor">
    <cofactor evidence="1">
        <name>Zn(2+)</name>
        <dbReference type="ChEBI" id="CHEBI:29105"/>
    </cofactor>
</comment>
<evidence type="ECO:0000256" key="6">
    <source>
        <dbReference type="ARBA" id="ARBA00022670"/>
    </source>
</evidence>
<feature type="transmembrane region" description="Helical" evidence="17">
    <location>
        <begin position="531"/>
        <end position="552"/>
    </location>
</feature>
<dbReference type="Gene3D" id="3.40.630.10">
    <property type="entry name" value="Zn peptidases"/>
    <property type="match status" value="1"/>
</dbReference>
<dbReference type="GO" id="GO:0046872">
    <property type="term" value="F:metal ion binding"/>
    <property type="evidence" value="ECO:0007669"/>
    <property type="project" value="UniProtKB-KW"/>
</dbReference>
<keyword evidence="6 15" id="KW-0645">Protease</keyword>
<feature type="transmembrane region" description="Helical" evidence="17">
    <location>
        <begin position="672"/>
        <end position="697"/>
    </location>
</feature>
<evidence type="ECO:0000256" key="8">
    <source>
        <dbReference type="ARBA" id="ARBA00022723"/>
    </source>
</evidence>
<dbReference type="SUPFAM" id="SSF53187">
    <property type="entry name" value="Zn-dependent exopeptidases"/>
    <property type="match status" value="1"/>
</dbReference>
<dbReference type="InterPro" id="IPR053975">
    <property type="entry name" value="PFF1_C"/>
</dbReference>
<feature type="domain" description="Peptidase M28" evidence="18">
    <location>
        <begin position="125"/>
        <end position="301"/>
    </location>
</feature>
<evidence type="ECO:0000259" key="19">
    <source>
        <dbReference type="Pfam" id="PF22250"/>
    </source>
</evidence>
<dbReference type="OrthoDB" id="76293at2759"/>
<keyword evidence="14" id="KW-0325">Glycoprotein</keyword>